<organism evidence="2 3">
    <name type="scientific">Potamilus streckersoni</name>
    <dbReference type="NCBI Taxonomy" id="2493646"/>
    <lineage>
        <taxon>Eukaryota</taxon>
        <taxon>Metazoa</taxon>
        <taxon>Spiralia</taxon>
        <taxon>Lophotrochozoa</taxon>
        <taxon>Mollusca</taxon>
        <taxon>Bivalvia</taxon>
        <taxon>Autobranchia</taxon>
        <taxon>Heteroconchia</taxon>
        <taxon>Palaeoheterodonta</taxon>
        <taxon>Unionida</taxon>
        <taxon>Unionoidea</taxon>
        <taxon>Unionidae</taxon>
        <taxon>Ambleminae</taxon>
        <taxon>Lampsilini</taxon>
        <taxon>Potamilus</taxon>
    </lineage>
</organism>
<evidence type="ECO:0000313" key="3">
    <source>
        <dbReference type="Proteomes" id="UP001195483"/>
    </source>
</evidence>
<dbReference type="InterPro" id="IPR016186">
    <property type="entry name" value="C-type_lectin-like/link_sf"/>
</dbReference>
<evidence type="ECO:0000313" key="2">
    <source>
        <dbReference type="EMBL" id="KAK3595859.1"/>
    </source>
</evidence>
<reference evidence="2" key="3">
    <citation type="submission" date="2023-05" db="EMBL/GenBank/DDBJ databases">
        <authorList>
            <person name="Smith C.H."/>
        </authorList>
    </citation>
    <scope>NUCLEOTIDE SEQUENCE</scope>
    <source>
        <strain evidence="2">CHS0354</strain>
        <tissue evidence="2">Mantle</tissue>
    </source>
</reference>
<feature type="non-terminal residue" evidence="2">
    <location>
        <position position="1"/>
    </location>
</feature>
<feature type="domain" description="C-type lectin" evidence="1">
    <location>
        <begin position="181"/>
        <end position="309"/>
    </location>
</feature>
<evidence type="ECO:0000259" key="1">
    <source>
        <dbReference type="PROSITE" id="PS50041"/>
    </source>
</evidence>
<feature type="domain" description="C-type lectin" evidence="1">
    <location>
        <begin position="42"/>
        <end position="165"/>
    </location>
</feature>
<dbReference type="InterPro" id="IPR050111">
    <property type="entry name" value="C-type_lectin/snaclec_domain"/>
</dbReference>
<dbReference type="Proteomes" id="UP001195483">
    <property type="component" value="Unassembled WGS sequence"/>
</dbReference>
<sequence length="380" mass="42850">MVIHKHDMSEFSKDTDALWVSVANGDSDSDQALGCVPGWLYFGNYCFFFQNNERVTWKEANDECTVLNAIRVRFESQDELNWLVSIAQNLTSDGYWTDLNDLPSDGSSLQGNGHWRYGTDEFPINNLIVWNISPQNDGVSNCAGVNIQGNLEDTFCNSTQSYICQAPMTDGGCVGKGWLNSDTKCYWIANVTQPQDMITWQQARTRCNTLAMAAGFSSGDLISVDSASDQTFLSGEVPYLTQSSKLHWIGLQYVRKQWQWVSTNPVNNNLFNWVVEPDNVGGLESCAMVRMNGNFSDQNCNSVHNFVCKKAQDYCHNASACFVYLYFSIGLYELGLRDVEQSRQEMLPILPKSSVYLGRSEEKLSGNWRRSIKSDKQGRN</sequence>
<dbReference type="SMART" id="SM00034">
    <property type="entry name" value="CLECT"/>
    <property type="match status" value="2"/>
</dbReference>
<proteinExistence type="predicted"/>
<reference evidence="2" key="1">
    <citation type="journal article" date="2021" name="Genome Biol. Evol.">
        <title>A High-Quality Reference Genome for a Parasitic Bivalve with Doubly Uniparental Inheritance (Bivalvia: Unionida).</title>
        <authorList>
            <person name="Smith C.H."/>
        </authorList>
    </citation>
    <scope>NUCLEOTIDE SEQUENCE</scope>
    <source>
        <strain evidence="2">CHS0354</strain>
    </source>
</reference>
<dbReference type="InterPro" id="IPR016187">
    <property type="entry name" value="CTDL_fold"/>
</dbReference>
<reference evidence="2" key="2">
    <citation type="journal article" date="2021" name="Genome Biol. Evol.">
        <title>Developing a high-quality reference genome for a parasitic bivalve with doubly uniparental inheritance (Bivalvia: Unionida).</title>
        <authorList>
            <person name="Smith C.H."/>
        </authorList>
    </citation>
    <scope>NUCLEOTIDE SEQUENCE</scope>
    <source>
        <strain evidence="2">CHS0354</strain>
        <tissue evidence="2">Mantle</tissue>
    </source>
</reference>
<keyword evidence="3" id="KW-1185">Reference proteome</keyword>
<accession>A0AAE0VZT0</accession>
<dbReference type="Gene3D" id="3.10.100.10">
    <property type="entry name" value="Mannose-Binding Protein A, subunit A"/>
    <property type="match status" value="2"/>
</dbReference>
<dbReference type="PANTHER" id="PTHR22803">
    <property type="entry name" value="MANNOSE, PHOSPHOLIPASE, LECTIN RECEPTOR RELATED"/>
    <property type="match status" value="1"/>
</dbReference>
<dbReference type="AlphaFoldDB" id="A0AAE0VZT0"/>
<dbReference type="SUPFAM" id="SSF56436">
    <property type="entry name" value="C-type lectin-like"/>
    <property type="match status" value="2"/>
</dbReference>
<gene>
    <name evidence="2" type="ORF">CHS0354_014682</name>
</gene>
<dbReference type="PROSITE" id="PS50041">
    <property type="entry name" value="C_TYPE_LECTIN_2"/>
    <property type="match status" value="2"/>
</dbReference>
<dbReference type="Pfam" id="PF00059">
    <property type="entry name" value="Lectin_C"/>
    <property type="match status" value="2"/>
</dbReference>
<dbReference type="CDD" id="cd00037">
    <property type="entry name" value="CLECT"/>
    <property type="match status" value="1"/>
</dbReference>
<protein>
    <recommendedName>
        <fullName evidence="1">C-type lectin domain-containing protein</fullName>
    </recommendedName>
</protein>
<dbReference type="EMBL" id="JAEAOA010000900">
    <property type="protein sequence ID" value="KAK3595859.1"/>
    <property type="molecule type" value="Genomic_DNA"/>
</dbReference>
<name>A0AAE0VZT0_9BIVA</name>
<dbReference type="InterPro" id="IPR001304">
    <property type="entry name" value="C-type_lectin-like"/>
</dbReference>
<comment type="caution">
    <text evidence="2">The sequence shown here is derived from an EMBL/GenBank/DDBJ whole genome shotgun (WGS) entry which is preliminary data.</text>
</comment>